<name>W7LQI4_GIBM7</name>
<dbReference type="RefSeq" id="XP_018743971.1">
    <property type="nucleotide sequence ID" value="XM_018888129.1"/>
</dbReference>
<dbReference type="KEGG" id="fvr:FVEG_01271"/>
<organism evidence="1 2">
    <name type="scientific">Gibberella moniliformis (strain M3125 / FGSC 7600)</name>
    <name type="common">Maize ear and stalk rot fungus</name>
    <name type="synonym">Fusarium verticillioides</name>
    <dbReference type="NCBI Taxonomy" id="334819"/>
    <lineage>
        <taxon>Eukaryota</taxon>
        <taxon>Fungi</taxon>
        <taxon>Dikarya</taxon>
        <taxon>Ascomycota</taxon>
        <taxon>Pezizomycotina</taxon>
        <taxon>Sordariomycetes</taxon>
        <taxon>Hypocreomycetidae</taxon>
        <taxon>Hypocreales</taxon>
        <taxon>Nectriaceae</taxon>
        <taxon>Fusarium</taxon>
        <taxon>Fusarium fujikuroi species complex</taxon>
    </lineage>
</organism>
<gene>
    <name evidence="1" type="ORF">FVEG_01271</name>
</gene>
<dbReference type="EMBL" id="CM000578">
    <property type="protein sequence ID" value="EWG37780.1"/>
    <property type="molecule type" value="Genomic_DNA"/>
</dbReference>
<reference evidence="1 2" key="1">
    <citation type="journal article" date="2010" name="Nature">
        <title>Comparative genomics reveals mobile pathogenicity chromosomes in Fusarium.</title>
        <authorList>
            <person name="Ma L.J."/>
            <person name="van der Does H.C."/>
            <person name="Borkovich K.A."/>
            <person name="Coleman J.J."/>
            <person name="Daboussi M.J."/>
            <person name="Di Pietro A."/>
            <person name="Dufresne M."/>
            <person name="Freitag M."/>
            <person name="Grabherr M."/>
            <person name="Henrissat B."/>
            <person name="Houterman P.M."/>
            <person name="Kang S."/>
            <person name="Shim W.B."/>
            <person name="Woloshuk C."/>
            <person name="Xie X."/>
            <person name="Xu J.R."/>
            <person name="Antoniw J."/>
            <person name="Baker S.E."/>
            <person name="Bluhm B.H."/>
            <person name="Breakspear A."/>
            <person name="Brown D.W."/>
            <person name="Butchko R.A."/>
            <person name="Chapman S."/>
            <person name="Coulson R."/>
            <person name="Coutinho P.M."/>
            <person name="Danchin E.G."/>
            <person name="Diener A."/>
            <person name="Gale L.R."/>
            <person name="Gardiner D.M."/>
            <person name="Goff S."/>
            <person name="Hammond-Kosack K.E."/>
            <person name="Hilburn K."/>
            <person name="Hua-Van A."/>
            <person name="Jonkers W."/>
            <person name="Kazan K."/>
            <person name="Kodira C.D."/>
            <person name="Koehrsen M."/>
            <person name="Kumar L."/>
            <person name="Lee Y.H."/>
            <person name="Li L."/>
            <person name="Manners J.M."/>
            <person name="Miranda-Saavedra D."/>
            <person name="Mukherjee M."/>
            <person name="Park G."/>
            <person name="Park J."/>
            <person name="Park S.Y."/>
            <person name="Proctor R.H."/>
            <person name="Regev A."/>
            <person name="Ruiz-Roldan M.C."/>
            <person name="Sain D."/>
            <person name="Sakthikumar S."/>
            <person name="Sykes S."/>
            <person name="Schwartz D.C."/>
            <person name="Turgeon B.G."/>
            <person name="Wapinski I."/>
            <person name="Yoder O."/>
            <person name="Young S."/>
            <person name="Zeng Q."/>
            <person name="Zhou S."/>
            <person name="Galagan J."/>
            <person name="Cuomo C.A."/>
            <person name="Kistler H.C."/>
            <person name="Rep M."/>
        </authorList>
    </citation>
    <scope>NUCLEOTIDE SEQUENCE [LARGE SCALE GENOMIC DNA]</scope>
    <source>
        <strain evidence="2">M3125 / FGSC 7600</strain>
    </source>
</reference>
<dbReference type="Proteomes" id="UP000009096">
    <property type="component" value="Chromosome 1"/>
</dbReference>
<proteinExistence type="predicted"/>
<accession>W7LQI4</accession>
<evidence type="ECO:0000313" key="2">
    <source>
        <dbReference type="Proteomes" id="UP000009096"/>
    </source>
</evidence>
<sequence>MTSPGVSSPDTIVFDDNRDLCLTASPVSSSKILHVDSNAICRASKGSEASQDNPEAFVVLMDIVDANFDHAPLVLKTQELYNICVLTNKYNLTKTLRPMAAAWYQRLKIMCQRSKKMQAYSKNLFVAWELGCQGAVEEMLQDITEKCHVGEFGSLLIDINTRLINLEIFRLVPLIDPVAQSRVKMLQVFNAEGKEIAIKILAKRPLCWHTGPCSAMNLADDIPEKFI</sequence>
<dbReference type="STRING" id="334819.W7LQI4"/>
<keyword evidence="2" id="KW-1185">Reference proteome</keyword>
<evidence type="ECO:0000313" key="1">
    <source>
        <dbReference type="EMBL" id="EWG37780.1"/>
    </source>
</evidence>
<dbReference type="AlphaFoldDB" id="W7LQI4"/>
<dbReference type="GeneID" id="30059579"/>
<dbReference type="OrthoDB" id="5275938at2759"/>
<dbReference type="VEuPathDB" id="FungiDB:FVEG_01271"/>
<protein>
    <submittedName>
        <fullName evidence="1">Uncharacterized protein</fullName>
    </submittedName>
</protein>
<dbReference type="EMBL" id="DS022242">
    <property type="protein sequence ID" value="EWG37780.1"/>
    <property type="molecule type" value="Genomic_DNA"/>
</dbReference>